<evidence type="ECO:0000313" key="2">
    <source>
        <dbReference type="Proteomes" id="UP000800235"/>
    </source>
</evidence>
<proteinExistence type="predicted"/>
<protein>
    <submittedName>
        <fullName evidence="1">Uncharacterized protein</fullName>
    </submittedName>
</protein>
<name>A0A9P4U2I5_9PEZI</name>
<evidence type="ECO:0000313" key="1">
    <source>
        <dbReference type="EMBL" id="KAF2434586.1"/>
    </source>
</evidence>
<reference evidence="1" key="1">
    <citation type="journal article" date="2020" name="Stud. Mycol.">
        <title>101 Dothideomycetes genomes: a test case for predicting lifestyles and emergence of pathogens.</title>
        <authorList>
            <person name="Haridas S."/>
            <person name="Albert R."/>
            <person name="Binder M."/>
            <person name="Bloem J."/>
            <person name="Labutti K."/>
            <person name="Salamov A."/>
            <person name="Andreopoulos B."/>
            <person name="Baker S."/>
            <person name="Barry K."/>
            <person name="Bills G."/>
            <person name="Bluhm B."/>
            <person name="Cannon C."/>
            <person name="Castanera R."/>
            <person name="Culley D."/>
            <person name="Daum C."/>
            <person name="Ezra D."/>
            <person name="Gonzalez J."/>
            <person name="Henrissat B."/>
            <person name="Kuo A."/>
            <person name="Liang C."/>
            <person name="Lipzen A."/>
            <person name="Lutzoni F."/>
            <person name="Magnuson J."/>
            <person name="Mondo S."/>
            <person name="Nolan M."/>
            <person name="Ohm R."/>
            <person name="Pangilinan J."/>
            <person name="Park H.-J."/>
            <person name="Ramirez L."/>
            <person name="Alfaro M."/>
            <person name="Sun H."/>
            <person name="Tritt A."/>
            <person name="Yoshinaga Y."/>
            <person name="Zwiers L.-H."/>
            <person name="Turgeon B."/>
            <person name="Goodwin S."/>
            <person name="Spatafora J."/>
            <person name="Crous P."/>
            <person name="Grigoriev I."/>
        </authorList>
    </citation>
    <scope>NUCLEOTIDE SEQUENCE</scope>
    <source>
        <strain evidence="1">CBS 130266</strain>
    </source>
</reference>
<organism evidence="1 2">
    <name type="scientific">Tothia fuscella</name>
    <dbReference type="NCBI Taxonomy" id="1048955"/>
    <lineage>
        <taxon>Eukaryota</taxon>
        <taxon>Fungi</taxon>
        <taxon>Dikarya</taxon>
        <taxon>Ascomycota</taxon>
        <taxon>Pezizomycotina</taxon>
        <taxon>Dothideomycetes</taxon>
        <taxon>Pleosporomycetidae</taxon>
        <taxon>Venturiales</taxon>
        <taxon>Cylindrosympodiaceae</taxon>
        <taxon>Tothia</taxon>
    </lineage>
</organism>
<dbReference type="AlphaFoldDB" id="A0A9P4U2I5"/>
<keyword evidence="2" id="KW-1185">Reference proteome</keyword>
<sequence length="168" mass="18444">MKTSILTKNSLNSLFIAAELFYASEARVNGFGDGPLSRKIKGTSNSTELVDNRIGSFNDGATSSQAHIATTTKNETPSSTAVKTEATKSIPEATGAATGQTEEDLMKKVQDAMKYLEDWTIKSRNGKYYELCTAPPVLDHKAWLKVPNSMLEDKRDYPLSHFLSDKSM</sequence>
<dbReference type="Proteomes" id="UP000800235">
    <property type="component" value="Unassembled WGS sequence"/>
</dbReference>
<comment type="caution">
    <text evidence="1">The sequence shown here is derived from an EMBL/GenBank/DDBJ whole genome shotgun (WGS) entry which is preliminary data.</text>
</comment>
<gene>
    <name evidence="1" type="ORF">EJ08DRAFT_693613</name>
</gene>
<accession>A0A9P4U2I5</accession>
<dbReference type="EMBL" id="MU007016">
    <property type="protein sequence ID" value="KAF2434586.1"/>
    <property type="molecule type" value="Genomic_DNA"/>
</dbReference>